<proteinExistence type="predicted"/>
<keyword evidence="2" id="KW-1185">Reference proteome</keyword>
<reference evidence="1 2" key="1">
    <citation type="journal article" date="2015" name="Infect. Genet. Evol.">
        <title>Genomic sequences of six botulinum neurotoxin-producing strains representing three clostridial species illustrate the mobility and diversity of botulinum neurotoxin genes.</title>
        <authorList>
            <person name="Smith T.J."/>
            <person name="Hill K.K."/>
            <person name="Xie G."/>
            <person name="Foley B.T."/>
            <person name="Williamson C.H."/>
            <person name="Foster J.T."/>
            <person name="Johnson S.L."/>
            <person name="Chertkov O."/>
            <person name="Teshima H."/>
            <person name="Gibbons H.S."/>
            <person name="Johnsky L.A."/>
            <person name="Karavis M.A."/>
            <person name="Smith L.A."/>
        </authorList>
    </citation>
    <scope>NUCLEOTIDE SEQUENCE [LARGE SCALE GENOMIC DNA]</scope>
    <source>
        <strain evidence="1 2">CDC 2741</strain>
    </source>
</reference>
<dbReference type="RefSeq" id="WP_145953097.1">
    <property type="nucleotide sequence ID" value="NZ_AYSO01000019.1"/>
</dbReference>
<dbReference type="OrthoDB" id="46144at2"/>
<sequence>MNNREDILWLMFKNSDGEKIKVGELVKKESKFYFKYDIEGAKKAMDYRFTPLPSLPRINSEYFREEMFRTFADRVEARLLNDEEIFDLIKTTGAKLDEDELEFFNPEIKEEVEETEERAE</sequence>
<protein>
    <submittedName>
        <fullName evidence="1">Uncharacterized protein</fullName>
    </submittedName>
</protein>
<dbReference type="EMBL" id="AYSO01000019">
    <property type="protein sequence ID" value="KIE45346.1"/>
    <property type="molecule type" value="Genomic_DNA"/>
</dbReference>
<evidence type="ECO:0000313" key="1">
    <source>
        <dbReference type="EMBL" id="KIE45346.1"/>
    </source>
</evidence>
<dbReference type="Proteomes" id="UP000031366">
    <property type="component" value="Unassembled WGS sequence"/>
</dbReference>
<dbReference type="AlphaFoldDB" id="A0A0C1R4B9"/>
<accession>A0A0C1R4B9</accession>
<comment type="caution">
    <text evidence="1">The sequence shown here is derived from an EMBL/GenBank/DDBJ whole genome shotgun (WGS) entry which is preliminary data.</text>
</comment>
<organism evidence="1 2">
    <name type="scientific">Clostridium argentinense CDC 2741</name>
    <dbReference type="NCBI Taxonomy" id="1418104"/>
    <lineage>
        <taxon>Bacteria</taxon>
        <taxon>Bacillati</taxon>
        <taxon>Bacillota</taxon>
        <taxon>Clostridia</taxon>
        <taxon>Eubacteriales</taxon>
        <taxon>Clostridiaceae</taxon>
        <taxon>Clostridium</taxon>
    </lineage>
</organism>
<evidence type="ECO:0000313" key="2">
    <source>
        <dbReference type="Proteomes" id="UP000031366"/>
    </source>
</evidence>
<gene>
    <name evidence="1" type="ORF">U732_2562</name>
</gene>
<name>A0A0C1R4B9_9CLOT</name>